<feature type="compositionally biased region" description="Basic and acidic residues" evidence="1">
    <location>
        <begin position="433"/>
        <end position="446"/>
    </location>
</feature>
<protein>
    <submittedName>
        <fullName evidence="2">Uncharacterized protein</fullName>
    </submittedName>
</protein>
<feature type="region of interest" description="Disordered" evidence="1">
    <location>
        <begin position="388"/>
        <end position="482"/>
    </location>
</feature>
<dbReference type="AlphaFoldDB" id="A0ABD0TW28"/>
<feature type="compositionally biased region" description="Polar residues" evidence="1">
    <location>
        <begin position="126"/>
        <end position="137"/>
    </location>
</feature>
<feature type="region of interest" description="Disordered" evidence="1">
    <location>
        <begin position="246"/>
        <end position="270"/>
    </location>
</feature>
<gene>
    <name evidence="2" type="ORF">M5K25_025910</name>
</gene>
<dbReference type="Proteomes" id="UP001552299">
    <property type="component" value="Unassembled WGS sequence"/>
</dbReference>
<proteinExistence type="predicted"/>
<organism evidence="2 3">
    <name type="scientific">Dendrobium thyrsiflorum</name>
    <name type="common">Pinecone-like raceme dendrobium</name>
    <name type="synonym">Orchid</name>
    <dbReference type="NCBI Taxonomy" id="117978"/>
    <lineage>
        <taxon>Eukaryota</taxon>
        <taxon>Viridiplantae</taxon>
        <taxon>Streptophyta</taxon>
        <taxon>Embryophyta</taxon>
        <taxon>Tracheophyta</taxon>
        <taxon>Spermatophyta</taxon>
        <taxon>Magnoliopsida</taxon>
        <taxon>Liliopsida</taxon>
        <taxon>Asparagales</taxon>
        <taxon>Orchidaceae</taxon>
        <taxon>Epidendroideae</taxon>
        <taxon>Malaxideae</taxon>
        <taxon>Dendrobiinae</taxon>
        <taxon>Dendrobium</taxon>
    </lineage>
</organism>
<name>A0ABD0TW28_DENTH</name>
<keyword evidence="3" id="KW-1185">Reference proteome</keyword>
<feature type="compositionally biased region" description="Basic and acidic residues" evidence="1">
    <location>
        <begin position="470"/>
        <end position="482"/>
    </location>
</feature>
<evidence type="ECO:0000313" key="3">
    <source>
        <dbReference type="Proteomes" id="UP001552299"/>
    </source>
</evidence>
<feature type="region of interest" description="Disordered" evidence="1">
    <location>
        <begin position="1"/>
        <end position="148"/>
    </location>
</feature>
<sequence length="819" mass="91585">MTALESCMVVSPMDYSSEEDLYFPKEGESDPEVASQMEHINLGGDSEPTDESPDTTMADSEENMPLNEPKQEEIAQVQLRSGQGDEKKQVGRKKASPTLPKAAVTPKERKHVPQLGSDTDDDDITPTKSQRVCQSTSKGKKKPEYADSDYDYESTYTNTVQCVSSRRIYNLSISDSVFVVTRIPLQHFIEIAPREVHSVEELVTFYVPPHRKRGGPGTLFYKGGEREEETKRDWFCKLINSGELIPTRMPRPDPTRPNTAGSLAAPSTQHATRKAVVAEPPFQQLEDKELSNFSSPNLTNSTASRRLVTLSSNSGRVTLVRRTERSLSRRICYSSARHSDSQKTNSVVLTPKLASTPRSLSAVGTNSIQDAGDLGSMLEIRSFKSAPGLQEKCGRPQASGGTKHDQVKCGRPQASEETKHDQVKCGRPQASGETKHDQARRARCISEKSPNPKIIVRGLKNSASTSTKRSPIDERTSSLDSERPKYSRVTFNLTEVVMYEEVAIYFEANHNLRDNKVYFEEFSPRRLPNDLGSQNGLRHRVQNATCQEVEAHFREISSPIVIMSSLRNSASTSTKRPPIDEQASSLDSERPKCLRVRFNLTKLQTGQEVDTQFGEISNPRVIVRMLRNLASTSTKRPPIDERASSLDSERPKCLRMTFNLTKLKTCQEVEAHFREISNPIVIMSSLRNSASTSTKRPPIDKRASSLDSEHPKCLRVRFNLTKLQTGQEVDTQFGEISNPRVIVRMLRNLASTSTKRPPIDERASSLDSEHPKCLRMIFNLTKLKISQEVDTHFGEISNPKAMTCKSRKLALVVAQTTSD</sequence>
<reference evidence="2 3" key="1">
    <citation type="journal article" date="2024" name="Plant Biotechnol. J.">
        <title>Dendrobium thyrsiflorum genome and its molecular insights into genes involved in important horticultural traits.</title>
        <authorList>
            <person name="Chen B."/>
            <person name="Wang J.Y."/>
            <person name="Zheng P.J."/>
            <person name="Li K.L."/>
            <person name="Liang Y.M."/>
            <person name="Chen X.F."/>
            <person name="Zhang C."/>
            <person name="Zhao X."/>
            <person name="He X."/>
            <person name="Zhang G.Q."/>
            <person name="Liu Z.J."/>
            <person name="Xu Q."/>
        </authorList>
    </citation>
    <scope>NUCLEOTIDE SEQUENCE [LARGE SCALE GENOMIC DNA]</scope>
    <source>
        <strain evidence="2">GZMU011</strain>
    </source>
</reference>
<evidence type="ECO:0000256" key="1">
    <source>
        <dbReference type="SAM" id="MobiDB-lite"/>
    </source>
</evidence>
<comment type="caution">
    <text evidence="2">The sequence shown here is derived from an EMBL/GenBank/DDBJ whole genome shotgun (WGS) entry which is preliminary data.</text>
</comment>
<accession>A0ABD0TW28</accession>
<dbReference type="EMBL" id="JANQDX010000019">
    <property type="protein sequence ID" value="KAL0903856.1"/>
    <property type="molecule type" value="Genomic_DNA"/>
</dbReference>
<feature type="compositionally biased region" description="Basic and acidic residues" evidence="1">
    <location>
        <begin position="402"/>
        <end position="424"/>
    </location>
</feature>
<evidence type="ECO:0000313" key="2">
    <source>
        <dbReference type="EMBL" id="KAL0903856.1"/>
    </source>
</evidence>